<keyword evidence="13" id="KW-0325">Glycoprotein</keyword>
<keyword evidence="9" id="KW-0067">ATP-binding</keyword>
<evidence type="ECO:0000256" key="9">
    <source>
        <dbReference type="ARBA" id="ARBA00022840"/>
    </source>
</evidence>
<keyword evidence="6" id="KW-0677">Repeat</keyword>
<dbReference type="SMART" id="SM00220">
    <property type="entry name" value="S_TKc"/>
    <property type="match status" value="1"/>
</dbReference>
<evidence type="ECO:0000313" key="16">
    <source>
        <dbReference type="Proteomes" id="UP000886885"/>
    </source>
</evidence>
<evidence type="ECO:0000256" key="5">
    <source>
        <dbReference type="ARBA" id="ARBA00022729"/>
    </source>
</evidence>
<dbReference type="OrthoDB" id="816417at2759"/>
<keyword evidence="4" id="KW-0812">Transmembrane</keyword>
<evidence type="ECO:0000256" key="3">
    <source>
        <dbReference type="ARBA" id="ARBA00022679"/>
    </source>
</evidence>
<dbReference type="GO" id="GO:0005886">
    <property type="term" value="C:plasma membrane"/>
    <property type="evidence" value="ECO:0007669"/>
    <property type="project" value="TreeGrafter"/>
</dbReference>
<evidence type="ECO:0000256" key="8">
    <source>
        <dbReference type="ARBA" id="ARBA00022777"/>
    </source>
</evidence>
<reference evidence="15" key="1">
    <citation type="journal article" date="2020" name="bioRxiv">
        <title>Hybrid origin of Populus tomentosa Carr. identified through genome sequencing and phylogenomic analysis.</title>
        <authorList>
            <person name="An X."/>
            <person name="Gao K."/>
            <person name="Chen Z."/>
            <person name="Li J."/>
            <person name="Yang X."/>
            <person name="Yang X."/>
            <person name="Zhou J."/>
            <person name="Guo T."/>
            <person name="Zhao T."/>
            <person name="Huang S."/>
            <person name="Miao D."/>
            <person name="Khan W.U."/>
            <person name="Rao P."/>
            <person name="Ye M."/>
            <person name="Lei B."/>
            <person name="Liao W."/>
            <person name="Wang J."/>
            <person name="Ji L."/>
            <person name="Li Y."/>
            <person name="Guo B."/>
            <person name="Mustafa N.S."/>
            <person name="Li S."/>
            <person name="Yun Q."/>
            <person name="Keller S.R."/>
            <person name="Mao J."/>
            <person name="Zhang R."/>
            <person name="Strauss S.H."/>
        </authorList>
    </citation>
    <scope>NUCLEOTIDE SEQUENCE</scope>
    <source>
        <strain evidence="15">GM15</strain>
        <tissue evidence="15">Leaf</tissue>
    </source>
</reference>
<comment type="subcellular location">
    <subcellularLocation>
        <location evidence="1">Membrane</location>
        <topology evidence="1">Single-pass membrane protein</topology>
    </subcellularLocation>
</comment>
<evidence type="ECO:0000313" key="15">
    <source>
        <dbReference type="EMBL" id="KAG6780869.1"/>
    </source>
</evidence>
<keyword evidence="3" id="KW-0808">Transferase</keyword>
<sequence>MCKNTLISTKLDAYIDLISWNYVSLDQARRAQLDWERRYKIIGGIARGLLYLHEDSRLRIIHRDLKASNILLDADMNPKISDFGMARLFVMDETQGNTSRIVGTYGYMAPEYAMHGQFSVKSDVFSFGVLILEIVSGQKNNCFRNGETVEDLLSHAWRNWREGTGLNVIDPALGTGSRTEMIRCIHIGLLCVQENIADRPTMASIVLMLSSHSLTLPVPSQPAFFMNSSTYQSDISSSMDYNSRVAHSSEAETEALPLSANEASITELYPR</sequence>
<evidence type="ECO:0000256" key="1">
    <source>
        <dbReference type="ARBA" id="ARBA00004167"/>
    </source>
</evidence>
<dbReference type="EMBL" id="JAAWWB010000006">
    <property type="protein sequence ID" value="KAG6780869.1"/>
    <property type="molecule type" value="Genomic_DNA"/>
</dbReference>
<dbReference type="PANTHER" id="PTHR27002">
    <property type="entry name" value="RECEPTOR-LIKE SERINE/THREONINE-PROTEIN KINASE SD1-8"/>
    <property type="match status" value="1"/>
</dbReference>
<organism evidence="15 16">
    <name type="scientific">Populus tomentosa</name>
    <name type="common">Chinese white poplar</name>
    <dbReference type="NCBI Taxonomy" id="118781"/>
    <lineage>
        <taxon>Eukaryota</taxon>
        <taxon>Viridiplantae</taxon>
        <taxon>Streptophyta</taxon>
        <taxon>Embryophyta</taxon>
        <taxon>Tracheophyta</taxon>
        <taxon>Spermatophyta</taxon>
        <taxon>Magnoliopsida</taxon>
        <taxon>eudicotyledons</taxon>
        <taxon>Gunneridae</taxon>
        <taxon>Pentapetalae</taxon>
        <taxon>rosids</taxon>
        <taxon>fabids</taxon>
        <taxon>Malpighiales</taxon>
        <taxon>Salicaceae</taxon>
        <taxon>Saliceae</taxon>
        <taxon>Populus</taxon>
    </lineage>
</organism>
<keyword evidence="16" id="KW-1185">Reference proteome</keyword>
<evidence type="ECO:0000256" key="12">
    <source>
        <dbReference type="ARBA" id="ARBA00023170"/>
    </source>
</evidence>
<dbReference type="Pfam" id="PF00069">
    <property type="entry name" value="Pkinase"/>
    <property type="match status" value="1"/>
</dbReference>
<evidence type="ECO:0000259" key="14">
    <source>
        <dbReference type="PROSITE" id="PS50011"/>
    </source>
</evidence>
<dbReference type="GO" id="GO:0005524">
    <property type="term" value="F:ATP binding"/>
    <property type="evidence" value="ECO:0007669"/>
    <property type="project" value="UniProtKB-KW"/>
</dbReference>
<feature type="domain" description="Protein kinase" evidence="14">
    <location>
        <begin position="1"/>
        <end position="215"/>
    </location>
</feature>
<dbReference type="InterPro" id="IPR008271">
    <property type="entry name" value="Ser/Thr_kinase_AS"/>
</dbReference>
<keyword evidence="8" id="KW-0418">Kinase</keyword>
<dbReference type="AlphaFoldDB" id="A0A8X8A3B6"/>
<dbReference type="PANTHER" id="PTHR27002:SF1073">
    <property type="entry name" value="CYSTEINE-RICH RECEPTOR-LIKE PROTEIN KINASE 29"/>
    <property type="match status" value="1"/>
</dbReference>
<name>A0A8X8A3B6_POPTO</name>
<evidence type="ECO:0000256" key="2">
    <source>
        <dbReference type="ARBA" id="ARBA00022527"/>
    </source>
</evidence>
<evidence type="ECO:0000256" key="6">
    <source>
        <dbReference type="ARBA" id="ARBA00022737"/>
    </source>
</evidence>
<dbReference type="PROSITE" id="PS50011">
    <property type="entry name" value="PROTEIN_KINASE_DOM"/>
    <property type="match status" value="1"/>
</dbReference>
<evidence type="ECO:0000256" key="7">
    <source>
        <dbReference type="ARBA" id="ARBA00022741"/>
    </source>
</evidence>
<dbReference type="InterPro" id="IPR000719">
    <property type="entry name" value="Prot_kinase_dom"/>
</dbReference>
<proteinExistence type="predicted"/>
<dbReference type="GO" id="GO:0006950">
    <property type="term" value="P:response to stress"/>
    <property type="evidence" value="ECO:0007669"/>
    <property type="project" value="UniProtKB-ARBA"/>
</dbReference>
<evidence type="ECO:0000256" key="4">
    <source>
        <dbReference type="ARBA" id="ARBA00022692"/>
    </source>
</evidence>
<keyword evidence="12" id="KW-0675">Receptor</keyword>
<gene>
    <name evidence="15" type="ORF">POTOM_013748</name>
</gene>
<keyword evidence="10" id="KW-1133">Transmembrane helix</keyword>
<protein>
    <recommendedName>
        <fullName evidence="14">Protein kinase domain-containing protein</fullName>
    </recommendedName>
</protein>
<keyword evidence="2" id="KW-0723">Serine/threonine-protein kinase</keyword>
<dbReference type="FunFam" id="1.10.510.10:FF:000129">
    <property type="entry name" value="cysteine-rich receptor-like protein kinase 10"/>
    <property type="match status" value="1"/>
</dbReference>
<keyword evidence="5" id="KW-0732">Signal</keyword>
<evidence type="ECO:0000256" key="11">
    <source>
        <dbReference type="ARBA" id="ARBA00023136"/>
    </source>
</evidence>
<accession>A0A8X8A3B6</accession>
<dbReference type="GO" id="GO:0004674">
    <property type="term" value="F:protein serine/threonine kinase activity"/>
    <property type="evidence" value="ECO:0007669"/>
    <property type="project" value="UniProtKB-KW"/>
</dbReference>
<dbReference type="PROSITE" id="PS00108">
    <property type="entry name" value="PROTEIN_KINASE_ST"/>
    <property type="match status" value="1"/>
</dbReference>
<comment type="caution">
    <text evidence="15">The sequence shown here is derived from an EMBL/GenBank/DDBJ whole genome shotgun (WGS) entry which is preliminary data.</text>
</comment>
<dbReference type="Proteomes" id="UP000886885">
    <property type="component" value="Chromosome 3D"/>
</dbReference>
<keyword evidence="11" id="KW-0472">Membrane</keyword>
<evidence type="ECO:0000256" key="13">
    <source>
        <dbReference type="ARBA" id="ARBA00023180"/>
    </source>
</evidence>
<keyword evidence="7" id="KW-0547">Nucleotide-binding</keyword>
<evidence type="ECO:0000256" key="10">
    <source>
        <dbReference type="ARBA" id="ARBA00022989"/>
    </source>
</evidence>